<dbReference type="PIRSF" id="PIRSF029407">
    <property type="entry name" value="UCP029407"/>
    <property type="match status" value="1"/>
</dbReference>
<protein>
    <recommendedName>
        <fullName evidence="4">Sulfotransferase family protein</fullName>
    </recommendedName>
</protein>
<feature type="coiled-coil region" evidence="1">
    <location>
        <begin position="320"/>
        <end position="365"/>
    </location>
</feature>
<evidence type="ECO:0000256" key="1">
    <source>
        <dbReference type="SAM" id="Coils"/>
    </source>
</evidence>
<reference evidence="2 3" key="1">
    <citation type="submission" date="2018-10" db="EMBL/GenBank/DDBJ databases">
        <title>Marmoricola sp. 4Q3S-7 whole genome shotgun sequence.</title>
        <authorList>
            <person name="Li F."/>
        </authorList>
    </citation>
    <scope>NUCLEOTIDE SEQUENCE [LARGE SCALE GENOMIC DNA]</scope>
    <source>
        <strain evidence="2 3">4Q3S-7</strain>
    </source>
</reference>
<proteinExistence type="predicted"/>
<evidence type="ECO:0008006" key="4">
    <source>
        <dbReference type="Google" id="ProtNLM"/>
    </source>
</evidence>
<dbReference type="Proteomes" id="UP000281708">
    <property type="component" value="Unassembled WGS sequence"/>
</dbReference>
<accession>A0A3L8P2Z7</accession>
<dbReference type="AlphaFoldDB" id="A0A3L8P2Z7"/>
<keyword evidence="3" id="KW-1185">Reference proteome</keyword>
<organism evidence="2 3">
    <name type="scientific">Nocardioides mangrovicus</name>
    <dbReference type="NCBI Taxonomy" id="2478913"/>
    <lineage>
        <taxon>Bacteria</taxon>
        <taxon>Bacillati</taxon>
        <taxon>Actinomycetota</taxon>
        <taxon>Actinomycetes</taxon>
        <taxon>Propionibacteriales</taxon>
        <taxon>Nocardioidaceae</taxon>
        <taxon>Nocardioides</taxon>
    </lineage>
</organism>
<dbReference type="EMBL" id="RDBE01000006">
    <property type="protein sequence ID" value="RLV49685.1"/>
    <property type="molecule type" value="Genomic_DNA"/>
</dbReference>
<evidence type="ECO:0000313" key="2">
    <source>
        <dbReference type="EMBL" id="RLV49685.1"/>
    </source>
</evidence>
<comment type="caution">
    <text evidence="2">The sequence shown here is derived from an EMBL/GenBank/DDBJ whole genome shotgun (WGS) entry which is preliminary data.</text>
</comment>
<dbReference type="Gene3D" id="3.40.50.300">
    <property type="entry name" value="P-loop containing nucleotide triphosphate hydrolases"/>
    <property type="match status" value="1"/>
</dbReference>
<dbReference type="InterPro" id="IPR027417">
    <property type="entry name" value="P-loop_NTPase"/>
</dbReference>
<keyword evidence="1" id="KW-0175">Coiled coil</keyword>
<evidence type="ECO:0000313" key="3">
    <source>
        <dbReference type="Proteomes" id="UP000281708"/>
    </source>
</evidence>
<sequence>MDDSPVAVLVVGMHRSGTSALTRLVSILDVALPQSMLPAAEDNPLGFFEPSDLVELDERILQTFGLGWADIEPLQDPAAKVRAHPELVREVARVIDAEFGPAPHIVIKDPRLARVLPFVVPALDLHGRRTVALLPYRDAWEVAGSLAARDGMTRSHATALWLRYLLDAELNTRGLPRAFCRFDELLDAPVETASRLVEQTALLAPAAVTSRADCIEAVIAADQRHHQRRPGQAGLAQEWLNDLLAAFDRLAVDGYDAEALARIDEIRAAFDAGAPLLSAAQHEHAAATEELRTEFAARKALSEAERVTLAAQLEHAVAERDDARSRLRNTRGLLRQARQQLRTTRVQIRRTRRELQEATEALQRRPSHRLRRLAVEAARRARLRARRR</sequence>
<dbReference type="SUPFAM" id="SSF52540">
    <property type="entry name" value="P-loop containing nucleoside triphosphate hydrolases"/>
    <property type="match status" value="1"/>
</dbReference>
<name>A0A3L8P2Z7_9ACTN</name>
<dbReference type="InterPro" id="IPR014556">
    <property type="entry name" value="UCP029407"/>
</dbReference>
<gene>
    <name evidence="2" type="ORF">D9V37_07145</name>
</gene>